<dbReference type="EMBL" id="BAOP01000009">
    <property type="protein sequence ID" value="GAC79391.1"/>
    <property type="molecule type" value="Genomic_DNA"/>
</dbReference>
<reference evidence="9 10" key="1">
    <citation type="submission" date="2013-02" db="EMBL/GenBank/DDBJ databases">
        <title>Whole genome shotgun sequence of Gordonia malaquae NBRC 108250.</title>
        <authorList>
            <person name="Yoshida I."/>
            <person name="Hosoyama A."/>
            <person name="Tsuchikane K."/>
            <person name="Ando Y."/>
            <person name="Baba S."/>
            <person name="Ohji S."/>
            <person name="Hamada M."/>
            <person name="Tamura T."/>
            <person name="Yamazoe A."/>
            <person name="Yamazaki S."/>
            <person name="Fujita N."/>
        </authorList>
    </citation>
    <scope>NUCLEOTIDE SEQUENCE [LARGE SCALE GENOMIC DNA]</scope>
    <source>
        <strain evidence="9 10">NBRC 108250</strain>
    </source>
</reference>
<evidence type="ECO:0000256" key="4">
    <source>
        <dbReference type="ARBA" id="ARBA00022512"/>
    </source>
</evidence>
<comment type="subcellular location">
    <subcellularLocation>
        <location evidence="1">Secreted</location>
        <location evidence="1">Cell wall</location>
    </subcellularLocation>
</comment>
<dbReference type="InterPro" id="IPR006311">
    <property type="entry name" value="TAT_signal"/>
</dbReference>
<sequence length="654" mass="71175">MATSPETVSEHSRRHFLGLTAGAVGAAAAATLLPQSLVDAVAKGRPAGGLRDVEHVVVLMQENRSFDHYFGALRGVRGFADNSALPGVFDQDGVHPFLARSAANRGDLSVEYLASLPHSWPDGHQALNGGRCDGWVGAKGKAAMAAYDRRDIGFHYALAETFTVCDAYFASCPTSTSPNRNFLFSGTTGFEPYGPRAVGNDAYDSAHPGYFWTSYAESLHDAGVDWRVYQEWDNFTDNNLDFFASLRTIGRAAIANAGLGVDDLTGFYGDLLEKSSAGPDGVYRTTAAQRRAAQSVHDSAARLGGKYADLYNRALYRGEPGSLVSRFREDVEKNSLPTISWIVTSAADSEHPGSSSPIQSSTITYQLLDALASNPAVWNKTAVLLNFDEFDGYFDHVVPPLPPEGEPDEWWAGKPMGLGFRVPMTIVSPWTVGGRVSSEVFDHTSVVRFMERVTGVRCPNISRWRRKVCGDLVSTFDFTRSDGYRAPSKPGKVPTFVERWNAEPGGDVPFQESGDAVALPTPYRLSANVVDGVVTLTNEGSRAAVFGVFHNGRAEHHTVTDRRRVTLPSGTDHVVVTGPDRFLRDLHFRPGGSAARVMLNHAAGRITVNGRDVTATAVRNGWYEVSVADTSGRQYFTGRLENGRRTRTSPLRRD</sequence>
<evidence type="ECO:0000256" key="1">
    <source>
        <dbReference type="ARBA" id="ARBA00004191"/>
    </source>
</evidence>
<evidence type="ECO:0000256" key="8">
    <source>
        <dbReference type="ARBA" id="ARBA00048421"/>
    </source>
</evidence>
<accession>M3TD90</accession>
<keyword evidence="7" id="KW-0843">Virulence</keyword>
<comment type="caution">
    <text evidence="9">The sequence shown here is derived from an EMBL/GenBank/DDBJ whole genome shotgun (WGS) entry which is preliminary data.</text>
</comment>
<evidence type="ECO:0000256" key="2">
    <source>
        <dbReference type="ARBA" id="ARBA00009717"/>
    </source>
</evidence>
<evidence type="ECO:0000256" key="5">
    <source>
        <dbReference type="ARBA" id="ARBA00022525"/>
    </source>
</evidence>
<keyword evidence="6" id="KW-0378">Hydrolase</keyword>
<dbReference type="InterPro" id="IPR019546">
    <property type="entry name" value="TAT_signal_bac_arc"/>
</dbReference>
<dbReference type="RefSeq" id="WP_008377787.1">
    <property type="nucleotide sequence ID" value="NZ_BAOP01000009.1"/>
</dbReference>
<proteinExistence type="inferred from homology"/>
<keyword evidence="5" id="KW-0964">Secreted</keyword>
<evidence type="ECO:0000256" key="7">
    <source>
        <dbReference type="ARBA" id="ARBA00023026"/>
    </source>
</evidence>
<dbReference type="OrthoDB" id="4181857at2"/>
<dbReference type="AlphaFoldDB" id="M3TD90"/>
<comment type="catalytic activity">
    <reaction evidence="8">
        <text>a 1,2-diacyl-sn-glycero-3-phosphocholine + H2O = phosphocholine + a 1,2-diacyl-sn-glycerol + H(+)</text>
        <dbReference type="Rhea" id="RHEA:10604"/>
        <dbReference type="ChEBI" id="CHEBI:15377"/>
        <dbReference type="ChEBI" id="CHEBI:15378"/>
        <dbReference type="ChEBI" id="CHEBI:17815"/>
        <dbReference type="ChEBI" id="CHEBI:57643"/>
        <dbReference type="ChEBI" id="CHEBI:295975"/>
        <dbReference type="EC" id="3.1.4.3"/>
    </reaction>
    <physiologicalReaction direction="left-to-right" evidence="8">
        <dbReference type="Rhea" id="RHEA:10605"/>
    </physiologicalReaction>
</comment>
<evidence type="ECO:0000256" key="3">
    <source>
        <dbReference type="ARBA" id="ARBA00012018"/>
    </source>
</evidence>
<dbReference type="NCBIfam" id="TIGR01409">
    <property type="entry name" value="TAT_signal_seq"/>
    <property type="match status" value="1"/>
</dbReference>
<keyword evidence="10" id="KW-1185">Reference proteome</keyword>
<dbReference type="STRING" id="410332.SAMN04488550_4245"/>
<evidence type="ECO:0000256" key="6">
    <source>
        <dbReference type="ARBA" id="ARBA00022801"/>
    </source>
</evidence>
<dbReference type="Gene3D" id="3.40.720.10">
    <property type="entry name" value="Alkaline Phosphatase, subunit A"/>
    <property type="match status" value="2"/>
</dbReference>
<organism evidence="9 10">
    <name type="scientific">Gordonia malaquae NBRC 108250</name>
    <dbReference type="NCBI Taxonomy" id="1223542"/>
    <lineage>
        <taxon>Bacteria</taxon>
        <taxon>Bacillati</taxon>
        <taxon>Actinomycetota</taxon>
        <taxon>Actinomycetes</taxon>
        <taxon>Mycobacteriales</taxon>
        <taxon>Gordoniaceae</taxon>
        <taxon>Gordonia</taxon>
    </lineage>
</organism>
<dbReference type="PANTHER" id="PTHR31956:SF1">
    <property type="entry name" value="NON-SPECIFIC PHOSPHOLIPASE C1"/>
    <property type="match status" value="1"/>
</dbReference>
<name>M3TD90_GORML</name>
<dbReference type="eggNOG" id="COG3511">
    <property type="taxonomic scope" value="Bacteria"/>
</dbReference>
<keyword evidence="4" id="KW-0134">Cell wall</keyword>
<evidence type="ECO:0000313" key="10">
    <source>
        <dbReference type="Proteomes" id="UP000035009"/>
    </source>
</evidence>
<comment type="similarity">
    <text evidence="2">Belongs to the bacterial phospholipase C family.</text>
</comment>
<dbReference type="Proteomes" id="UP000035009">
    <property type="component" value="Unassembled WGS sequence"/>
</dbReference>
<dbReference type="EC" id="3.1.4.3" evidence="3"/>
<gene>
    <name evidence="9" type="primary">plc</name>
    <name evidence="9" type="ORF">GM1_009_00040</name>
</gene>
<dbReference type="PROSITE" id="PS51318">
    <property type="entry name" value="TAT"/>
    <property type="match status" value="1"/>
</dbReference>
<dbReference type="InterPro" id="IPR007312">
    <property type="entry name" value="Phosphoesterase"/>
</dbReference>
<dbReference type="Pfam" id="PF04185">
    <property type="entry name" value="Phosphoesterase"/>
    <property type="match status" value="1"/>
</dbReference>
<dbReference type="InterPro" id="IPR017850">
    <property type="entry name" value="Alkaline_phosphatase_core_sf"/>
</dbReference>
<dbReference type="GO" id="GO:0034480">
    <property type="term" value="F:phosphatidylcholine phospholipase C activity"/>
    <property type="evidence" value="ECO:0007669"/>
    <property type="project" value="UniProtKB-EC"/>
</dbReference>
<evidence type="ECO:0000313" key="9">
    <source>
        <dbReference type="EMBL" id="GAC79391.1"/>
    </source>
</evidence>
<protein>
    <recommendedName>
        <fullName evidence="3">phospholipase C</fullName>
        <ecNumber evidence="3">3.1.4.3</ecNumber>
    </recommendedName>
</protein>
<dbReference type="PANTHER" id="PTHR31956">
    <property type="entry name" value="NON-SPECIFIC PHOSPHOLIPASE C4-RELATED"/>
    <property type="match status" value="1"/>
</dbReference>